<proteinExistence type="predicted"/>
<organism evidence="1 2">
    <name type="scientific">Stieleria bergensis</name>
    <dbReference type="NCBI Taxonomy" id="2528025"/>
    <lineage>
        <taxon>Bacteria</taxon>
        <taxon>Pseudomonadati</taxon>
        <taxon>Planctomycetota</taxon>
        <taxon>Planctomycetia</taxon>
        <taxon>Pirellulales</taxon>
        <taxon>Pirellulaceae</taxon>
        <taxon>Stieleria</taxon>
    </lineage>
</organism>
<sequence length="208" mass="23640">MNQPSGWLCSIQIVTRKNRVTVTRMTSSLQRQLDTQQFPNDYQLTNGIVKHAENPKNFQIPPDVIKRHIRPGQFVELRIDSPRFSVHEDAAAECPCPTCNGDMTKPILRHSHPASLMPLPDQHMPSRGWGEDFWVKVEQRSGNYFLGTVDNPLAESRLHGLRKGDAIVFHADHILALHDIHRQEIVVGMDVADLKELAQWVSSLRGDE</sequence>
<reference evidence="1 2" key="1">
    <citation type="submission" date="2019-02" db="EMBL/GenBank/DDBJ databases">
        <title>Deep-cultivation of Planctomycetes and their phenomic and genomic characterization uncovers novel biology.</title>
        <authorList>
            <person name="Wiegand S."/>
            <person name="Jogler M."/>
            <person name="Boedeker C."/>
            <person name="Pinto D."/>
            <person name="Vollmers J."/>
            <person name="Rivas-Marin E."/>
            <person name="Kohn T."/>
            <person name="Peeters S.H."/>
            <person name="Heuer A."/>
            <person name="Rast P."/>
            <person name="Oberbeckmann S."/>
            <person name="Bunk B."/>
            <person name="Jeske O."/>
            <person name="Meyerdierks A."/>
            <person name="Storesund J.E."/>
            <person name="Kallscheuer N."/>
            <person name="Luecker S."/>
            <person name="Lage O.M."/>
            <person name="Pohl T."/>
            <person name="Merkel B.J."/>
            <person name="Hornburger P."/>
            <person name="Mueller R.-W."/>
            <person name="Bruemmer F."/>
            <person name="Labrenz M."/>
            <person name="Spormann A.M."/>
            <person name="Op den Camp H."/>
            <person name="Overmann J."/>
            <person name="Amann R."/>
            <person name="Jetten M.S.M."/>
            <person name="Mascher T."/>
            <person name="Medema M.H."/>
            <person name="Devos D.P."/>
            <person name="Kaster A.-K."/>
            <person name="Ovreas L."/>
            <person name="Rohde M."/>
            <person name="Galperin M.Y."/>
            <person name="Jogler C."/>
        </authorList>
    </citation>
    <scope>NUCLEOTIDE SEQUENCE [LARGE SCALE GENOMIC DNA]</scope>
    <source>
        <strain evidence="1 2">SV_7m_r</strain>
    </source>
</reference>
<accession>A0A517SV35</accession>
<keyword evidence="2" id="KW-1185">Reference proteome</keyword>
<dbReference type="AlphaFoldDB" id="A0A517SV35"/>
<gene>
    <name evidence="1" type="ORF">SV7mr_25060</name>
</gene>
<name>A0A517SV35_9BACT</name>
<evidence type="ECO:0000313" key="1">
    <source>
        <dbReference type="EMBL" id="QDT59992.1"/>
    </source>
</evidence>
<dbReference type="Proteomes" id="UP000315003">
    <property type="component" value="Chromosome"/>
</dbReference>
<evidence type="ECO:0000313" key="2">
    <source>
        <dbReference type="Proteomes" id="UP000315003"/>
    </source>
</evidence>
<dbReference type="EMBL" id="CP036272">
    <property type="protein sequence ID" value="QDT59992.1"/>
    <property type="molecule type" value="Genomic_DNA"/>
</dbReference>
<protein>
    <submittedName>
        <fullName evidence="1">Uncharacterized protein</fullName>
    </submittedName>
</protein>